<feature type="compositionally biased region" description="Basic and acidic residues" evidence="1">
    <location>
        <begin position="97"/>
        <end position="119"/>
    </location>
</feature>
<protein>
    <submittedName>
        <fullName evidence="2">Uncharacterized protein</fullName>
    </submittedName>
</protein>
<feature type="region of interest" description="Disordered" evidence="1">
    <location>
        <begin position="97"/>
        <end position="137"/>
    </location>
</feature>
<organism evidence="2 3">
    <name type="scientific">Kingdonia uniflora</name>
    <dbReference type="NCBI Taxonomy" id="39325"/>
    <lineage>
        <taxon>Eukaryota</taxon>
        <taxon>Viridiplantae</taxon>
        <taxon>Streptophyta</taxon>
        <taxon>Embryophyta</taxon>
        <taxon>Tracheophyta</taxon>
        <taxon>Spermatophyta</taxon>
        <taxon>Magnoliopsida</taxon>
        <taxon>Ranunculales</taxon>
        <taxon>Circaeasteraceae</taxon>
        <taxon>Kingdonia</taxon>
    </lineage>
</organism>
<evidence type="ECO:0000313" key="3">
    <source>
        <dbReference type="Proteomes" id="UP000541444"/>
    </source>
</evidence>
<comment type="caution">
    <text evidence="2">The sequence shown here is derived from an EMBL/GenBank/DDBJ whole genome shotgun (WGS) entry which is preliminary data.</text>
</comment>
<dbReference type="AlphaFoldDB" id="A0A7J7MJD1"/>
<evidence type="ECO:0000313" key="2">
    <source>
        <dbReference type="EMBL" id="KAF6154932.1"/>
    </source>
</evidence>
<proteinExistence type="predicted"/>
<accession>A0A7J7MJD1</accession>
<dbReference type="EMBL" id="JACGCM010001448">
    <property type="protein sequence ID" value="KAF6154932.1"/>
    <property type="molecule type" value="Genomic_DNA"/>
</dbReference>
<keyword evidence="3" id="KW-1185">Reference proteome</keyword>
<name>A0A7J7MJD1_9MAGN</name>
<evidence type="ECO:0000256" key="1">
    <source>
        <dbReference type="SAM" id="MobiDB-lite"/>
    </source>
</evidence>
<sequence>MAIVSSTVVRNLAKRKAAKRGAALRSVTSVSVDYSSKRRKVTSPTKSQEVLEESEKIVEGADLRPRFEVEAGLLEEQCRAKAREKMVAVMDDEFKKVDGAGKEDPPARGGEKLVGREPDSGEGSVPVGGGENQKELDIAREREEQTLLYNAEYAEEYEFEETKRQVEEKTTIILSRDLALNQLTSELVELKEKAASGSRHEAELAEYHIRALNEEISDMKCNICAMNDQLLKREIKLDTAQTNLVVSEADFEKLSSSIVGKDRELRNSVQIRDSLIARLDRLKVDLRRLKGRETQSMANLAKIQAKNQSLVDDLAHARGNVRWVVQREKEMNE</sequence>
<dbReference type="Proteomes" id="UP000541444">
    <property type="component" value="Unassembled WGS sequence"/>
</dbReference>
<reference evidence="2 3" key="1">
    <citation type="journal article" date="2020" name="IScience">
        <title>Genome Sequencing of the Endangered Kingdonia uniflora (Circaeasteraceae, Ranunculales) Reveals Potential Mechanisms of Evolutionary Specialization.</title>
        <authorList>
            <person name="Sun Y."/>
            <person name="Deng T."/>
            <person name="Zhang A."/>
            <person name="Moore M.J."/>
            <person name="Landis J.B."/>
            <person name="Lin N."/>
            <person name="Zhang H."/>
            <person name="Zhang X."/>
            <person name="Huang J."/>
            <person name="Zhang X."/>
            <person name="Sun H."/>
            <person name="Wang H."/>
        </authorList>
    </citation>
    <scope>NUCLEOTIDE SEQUENCE [LARGE SCALE GENOMIC DNA]</scope>
    <source>
        <strain evidence="2">TB1705</strain>
        <tissue evidence="2">Leaf</tissue>
    </source>
</reference>
<gene>
    <name evidence="2" type="ORF">GIB67_018369</name>
</gene>